<dbReference type="InterPro" id="IPR016163">
    <property type="entry name" value="Ald_DH_C"/>
</dbReference>
<accession>A0AAW4FM93</accession>
<dbReference type="GO" id="GO:0016620">
    <property type="term" value="F:oxidoreductase activity, acting on the aldehyde or oxo group of donors, NAD or NADP as acceptor"/>
    <property type="evidence" value="ECO:0007669"/>
    <property type="project" value="UniProtKB-UniRule"/>
</dbReference>
<dbReference type="Pfam" id="PF00171">
    <property type="entry name" value="Aldedh"/>
    <property type="match status" value="2"/>
</dbReference>
<feature type="domain" description="Aldehyde dehydrogenase" evidence="10">
    <location>
        <begin position="537"/>
        <end position="760"/>
    </location>
</feature>
<dbReference type="PROSITE" id="PS00687">
    <property type="entry name" value="ALDEHYDE_DEHYDR_GLU"/>
    <property type="match status" value="1"/>
</dbReference>
<feature type="domain" description="Aldehyde dehydrogenase" evidence="10">
    <location>
        <begin position="41"/>
        <end position="487"/>
    </location>
</feature>
<feature type="active site" evidence="8">
    <location>
        <position position="266"/>
    </location>
</feature>
<organism evidence="11 12">
    <name type="scientific">Ensifer canadensis</name>
    <dbReference type="NCBI Taxonomy" id="555315"/>
    <lineage>
        <taxon>Bacteria</taxon>
        <taxon>Pseudomonadati</taxon>
        <taxon>Pseudomonadota</taxon>
        <taxon>Alphaproteobacteria</taxon>
        <taxon>Hyphomicrobiales</taxon>
        <taxon>Rhizobiaceae</taxon>
        <taxon>Sinorhizobium/Ensifer group</taxon>
        <taxon>Ensifer</taxon>
    </lineage>
</organism>
<keyword evidence="3" id="KW-0521">NADP</keyword>
<dbReference type="AlphaFoldDB" id="A0AAW4FM93"/>
<dbReference type="SUPFAM" id="SSF53720">
    <property type="entry name" value="ALDH-like"/>
    <property type="match status" value="2"/>
</dbReference>
<keyword evidence="5 9" id="KW-0560">Oxidoreductase</keyword>
<keyword evidence="4" id="KW-0630">Potassium</keyword>
<dbReference type="PIRSF" id="PIRSF036490">
    <property type="entry name" value="Aldedh_dupl"/>
    <property type="match status" value="1"/>
</dbReference>
<protein>
    <submittedName>
        <fullName evidence="11">Aldehyde dehydrogenase family protein</fullName>
    </submittedName>
</protein>
<evidence type="ECO:0000259" key="10">
    <source>
        <dbReference type="Pfam" id="PF00171"/>
    </source>
</evidence>
<evidence type="ECO:0000256" key="9">
    <source>
        <dbReference type="RuleBase" id="RU003345"/>
    </source>
</evidence>
<dbReference type="GO" id="GO:0046872">
    <property type="term" value="F:metal ion binding"/>
    <property type="evidence" value="ECO:0007669"/>
    <property type="project" value="UniProtKB-KW"/>
</dbReference>
<dbReference type="FunFam" id="3.40.309.10:FF:000012">
    <property type="entry name" value="Betaine aldehyde dehydrogenase"/>
    <property type="match status" value="1"/>
</dbReference>
<evidence type="ECO:0000256" key="2">
    <source>
        <dbReference type="ARBA" id="ARBA00022723"/>
    </source>
</evidence>
<evidence type="ECO:0000256" key="5">
    <source>
        <dbReference type="ARBA" id="ARBA00023002"/>
    </source>
</evidence>
<evidence type="ECO:0000256" key="6">
    <source>
        <dbReference type="ARBA" id="ARBA00023097"/>
    </source>
</evidence>
<dbReference type="Gene3D" id="3.40.309.10">
    <property type="entry name" value="Aldehyde Dehydrogenase, Chain A, domain 2"/>
    <property type="match status" value="1"/>
</dbReference>
<keyword evidence="6" id="KW-0558">Oxidation</keyword>
<dbReference type="PANTHER" id="PTHR11699">
    <property type="entry name" value="ALDEHYDE DEHYDROGENASE-RELATED"/>
    <property type="match status" value="1"/>
</dbReference>
<sequence length="794" mass="84605">MTVARYFDEMSYGPAPEADTEARQWLARHKGEFGHFINGAFVASSSGKAFETFEPATGALLAKVALGSAKDVDDAVAAARKAQGSWAKLPGHARARHLYALARMIQRHARLIAVVEAIDNGKPIRETRDIDIPLAARHFYHHAGWAQLQETEFADQVPVGVVGQVIPWNFPFLMLAWKVAPALALGNTVILKPAEFTPLTALLFAELAAAAGLPAGVLNVVTGEGETGALIVEHADIDKIAFTGSTEVGRLIREKTAGTGKSLTLELGGKSPFIVFDDADIDGAVEGVVDAIWFNQGQVCCAGSRLLVQEGVAPLFYERLTRRMQTLRVGHPLDKAIDMAAIVAPVQLQRIESLVAKGVAEGAKLHQPKIELPKGGSFYPPTLLTNVQPTSIVATEEIFGPVAVSMTFRTPEEAIQLANHSRYGLAASVWSETIGLALNVAAKLAAGVVWVNATNLFDAAAGFGGKRESGFGREGGREGCYEYLKPKAWVGRKLRAAPAEPVLKQASGDFSLPSLDRTAKLFIGGKQARPDGNYSRPVLSPKGKVLGEVGEGNRKDIRNAVVAAHAASGWASATSHNRAQILYYVAENLSGRADEFADRIVAMTGASAANAKAEVEASISRLFSYGAWADKYEGVVHQPPLRGVALAMPEAIGVVGVVCPTEAPLLGFISLVAPLIATGNRVVAVPSEQHPLAATDFYSILETSDVPAGVINIVTGSAMELAKTLASHNDVDALWAFGTQELSTMVEKLSAGNLKRTFVDNGKATDWFDRSAAEGQAYLRRATDVKNIWIPYGE</sequence>
<evidence type="ECO:0000256" key="4">
    <source>
        <dbReference type="ARBA" id="ARBA00022958"/>
    </source>
</evidence>
<dbReference type="Gene3D" id="3.40.605.10">
    <property type="entry name" value="Aldehyde Dehydrogenase, Chain A, domain 1"/>
    <property type="match status" value="2"/>
</dbReference>
<evidence type="ECO:0000256" key="8">
    <source>
        <dbReference type="PROSITE-ProRule" id="PRU10007"/>
    </source>
</evidence>
<name>A0AAW4FM93_9HYPH</name>
<comment type="similarity">
    <text evidence="1 7 9">Belongs to the aldehyde dehydrogenase family.</text>
</comment>
<dbReference type="InterPro" id="IPR011408">
    <property type="entry name" value="Aldehyde_DH"/>
</dbReference>
<evidence type="ECO:0000256" key="3">
    <source>
        <dbReference type="ARBA" id="ARBA00022857"/>
    </source>
</evidence>
<evidence type="ECO:0000256" key="1">
    <source>
        <dbReference type="ARBA" id="ARBA00009986"/>
    </source>
</evidence>
<dbReference type="Proteomes" id="UP000744980">
    <property type="component" value="Unassembled WGS sequence"/>
</dbReference>
<dbReference type="RefSeq" id="WP_025428621.1">
    <property type="nucleotide sequence ID" value="NZ_CP083371.1"/>
</dbReference>
<dbReference type="InterPro" id="IPR029510">
    <property type="entry name" value="Ald_DH_CS_GLU"/>
</dbReference>
<dbReference type="EMBL" id="WXFA01000007">
    <property type="protein sequence ID" value="MBM3091822.1"/>
    <property type="molecule type" value="Genomic_DNA"/>
</dbReference>
<evidence type="ECO:0000313" key="12">
    <source>
        <dbReference type="Proteomes" id="UP000744980"/>
    </source>
</evidence>
<evidence type="ECO:0000256" key="7">
    <source>
        <dbReference type="PIRNR" id="PIRNR036490"/>
    </source>
</evidence>
<dbReference type="InterPro" id="IPR015590">
    <property type="entry name" value="Aldehyde_DH_dom"/>
</dbReference>
<proteinExistence type="inferred from homology"/>
<keyword evidence="12" id="KW-1185">Reference proteome</keyword>
<dbReference type="FunFam" id="3.40.605.10:FF:000007">
    <property type="entry name" value="NAD/NADP-dependent betaine aldehyde dehydrogenase"/>
    <property type="match status" value="1"/>
</dbReference>
<evidence type="ECO:0000313" key="11">
    <source>
        <dbReference type="EMBL" id="MBM3091822.1"/>
    </source>
</evidence>
<reference evidence="11 12" key="1">
    <citation type="submission" date="2020-01" db="EMBL/GenBank/DDBJ databases">
        <title>Draft genome assembly of Ensifer adhaerens T173.</title>
        <authorList>
            <person name="Craig J.E."/>
            <person name="Stinchcombe J.R."/>
        </authorList>
    </citation>
    <scope>NUCLEOTIDE SEQUENCE [LARGE SCALE GENOMIC DNA]</scope>
    <source>
        <strain evidence="11 12">T173</strain>
    </source>
</reference>
<keyword evidence="2" id="KW-0479">Metal-binding</keyword>
<dbReference type="InterPro" id="IPR016161">
    <property type="entry name" value="Ald_DH/histidinol_DH"/>
</dbReference>
<gene>
    <name evidence="11" type="ORF">GFB56_13455</name>
</gene>
<dbReference type="InterPro" id="IPR016162">
    <property type="entry name" value="Ald_DH_N"/>
</dbReference>
<comment type="caution">
    <text evidence="11">The sequence shown here is derived from an EMBL/GenBank/DDBJ whole genome shotgun (WGS) entry which is preliminary data.</text>
</comment>